<keyword evidence="3" id="KW-1185">Reference proteome</keyword>
<evidence type="ECO:0000313" key="2">
    <source>
        <dbReference type="EMBL" id="SEM63858.1"/>
    </source>
</evidence>
<dbReference type="STRING" id="235985.SAMN05414137_13942"/>
<sequence>MANWTGRLTKILAAATITVAGAVAGTGSAHAAQTAYQCRSDGYPVTNTVRIQPCYYVYDGRIMEAEIIFQNYSGTALVYCAHAVNVANGAWAHDFGCTSSGATNDYVWAGHDPGYGSSYSDWSAPAGTYVISAGFWMNGHYLGDIQSPRTTIG</sequence>
<gene>
    <name evidence="2" type="ORF">SAMN05414137_13942</name>
</gene>
<feature type="signal peptide" evidence="1">
    <location>
        <begin position="1"/>
        <end position="31"/>
    </location>
</feature>
<accession>A0A1H8A1Z0</accession>
<evidence type="ECO:0008006" key="4">
    <source>
        <dbReference type="Google" id="ProtNLM"/>
    </source>
</evidence>
<dbReference type="EMBL" id="FOAZ01000039">
    <property type="protein sequence ID" value="SEM63858.1"/>
    <property type="molecule type" value="Genomic_DNA"/>
</dbReference>
<feature type="chain" id="PRO_5010267582" description="Peptidase inhibitor family I36" evidence="1">
    <location>
        <begin position="32"/>
        <end position="153"/>
    </location>
</feature>
<organism evidence="2 3">
    <name type="scientific">Streptacidiphilus jiangxiensis</name>
    <dbReference type="NCBI Taxonomy" id="235985"/>
    <lineage>
        <taxon>Bacteria</taxon>
        <taxon>Bacillati</taxon>
        <taxon>Actinomycetota</taxon>
        <taxon>Actinomycetes</taxon>
        <taxon>Kitasatosporales</taxon>
        <taxon>Streptomycetaceae</taxon>
        <taxon>Streptacidiphilus</taxon>
    </lineage>
</organism>
<evidence type="ECO:0000313" key="3">
    <source>
        <dbReference type="Proteomes" id="UP000183015"/>
    </source>
</evidence>
<dbReference type="RefSeq" id="WP_042444933.1">
    <property type="nucleotide sequence ID" value="NZ_BBPN01000008.1"/>
</dbReference>
<protein>
    <recommendedName>
        <fullName evidence="4">Peptidase inhibitor family I36</fullName>
    </recommendedName>
</protein>
<keyword evidence="1" id="KW-0732">Signal</keyword>
<dbReference type="AlphaFoldDB" id="A0A1H8A1Z0"/>
<dbReference type="OrthoDB" id="4233222at2"/>
<dbReference type="Proteomes" id="UP000183015">
    <property type="component" value="Unassembled WGS sequence"/>
</dbReference>
<evidence type="ECO:0000256" key="1">
    <source>
        <dbReference type="SAM" id="SignalP"/>
    </source>
</evidence>
<proteinExistence type="predicted"/>
<reference evidence="3" key="1">
    <citation type="submission" date="2016-10" db="EMBL/GenBank/DDBJ databases">
        <authorList>
            <person name="Varghese N."/>
        </authorList>
    </citation>
    <scope>NUCLEOTIDE SEQUENCE [LARGE SCALE GENOMIC DNA]</scope>
    <source>
        <strain evidence="3">DSM 45096 / BCRC 16803 / CGMCC 4.1857 / CIP 109030 / JCM 12277 / KCTC 19219 / NBRC 100920 / 33214</strain>
    </source>
</reference>
<name>A0A1H8A1Z0_STRJI</name>